<dbReference type="EMBL" id="PVWK01000083">
    <property type="protein sequence ID" value="PSB28013.1"/>
    <property type="molecule type" value="Genomic_DNA"/>
</dbReference>
<organism evidence="2 3">
    <name type="scientific">Stenomitos frigidus ULC18</name>
    <dbReference type="NCBI Taxonomy" id="2107698"/>
    <lineage>
        <taxon>Bacteria</taxon>
        <taxon>Bacillati</taxon>
        <taxon>Cyanobacteriota</taxon>
        <taxon>Cyanophyceae</taxon>
        <taxon>Leptolyngbyales</taxon>
        <taxon>Leptolyngbyaceae</taxon>
        <taxon>Stenomitos</taxon>
    </lineage>
</organism>
<dbReference type="Proteomes" id="UP000239576">
    <property type="component" value="Unassembled WGS sequence"/>
</dbReference>
<keyword evidence="3" id="KW-1185">Reference proteome</keyword>
<dbReference type="OrthoDB" id="460303at2"/>
<feature type="signal peptide" evidence="1">
    <location>
        <begin position="1"/>
        <end position="17"/>
    </location>
</feature>
<evidence type="ECO:0000256" key="1">
    <source>
        <dbReference type="SAM" id="SignalP"/>
    </source>
</evidence>
<protein>
    <submittedName>
        <fullName evidence="2">DUF2993 domain-containing protein</fullName>
    </submittedName>
</protein>
<reference evidence="2 3" key="2">
    <citation type="submission" date="2018-03" db="EMBL/GenBank/DDBJ databases">
        <title>The ancient ancestry and fast evolution of plastids.</title>
        <authorList>
            <person name="Moore K.R."/>
            <person name="Magnabosco C."/>
            <person name="Momper L."/>
            <person name="Gold D.A."/>
            <person name="Bosak T."/>
            <person name="Fournier G.P."/>
        </authorList>
    </citation>
    <scope>NUCLEOTIDE SEQUENCE [LARGE SCALE GENOMIC DNA]</scope>
    <source>
        <strain evidence="2 3">ULC18</strain>
    </source>
</reference>
<name>A0A2T1E5I5_9CYAN</name>
<evidence type="ECO:0000313" key="3">
    <source>
        <dbReference type="Proteomes" id="UP000239576"/>
    </source>
</evidence>
<dbReference type="AlphaFoldDB" id="A0A2T1E5I5"/>
<gene>
    <name evidence="2" type="ORF">C7B82_14240</name>
</gene>
<evidence type="ECO:0000313" key="2">
    <source>
        <dbReference type="EMBL" id="PSB28013.1"/>
    </source>
</evidence>
<proteinExistence type="predicted"/>
<keyword evidence="1" id="KW-0732">Signal</keyword>
<dbReference type="Pfam" id="PF11209">
    <property type="entry name" value="LmeA"/>
    <property type="match status" value="1"/>
</dbReference>
<feature type="chain" id="PRO_5015647158" evidence="1">
    <location>
        <begin position="18"/>
        <end position="280"/>
    </location>
</feature>
<sequence>MRSAPCLRCIACTILFAKGLTFSMANQSRLISTVLSPAVRLWLRSQLEHVDDLQLTIEAGDRQILSGRISGVSVSARNAVYRGLHLSQVSLIGEQICTNFAQVLRGKPLRLTQAFPIAGDVLVYEADLNQSLQAPLLAQGVIEFLLTLLRSDEPAQGDTTVEGDDLMQHTPQDIQLKDPQVLLGEGYVTLAATLVTVSKQPTTVIIRTGLRLSKGNQLHLDRPHWLPHAKARQGMPLRDLDGFAFDLGADVSLQRLSLEPGQIRCQGQIMVTPEEVKAEG</sequence>
<dbReference type="InterPro" id="IPR021373">
    <property type="entry name" value="DUF2993"/>
</dbReference>
<reference evidence="3" key="1">
    <citation type="submission" date="2018-02" db="EMBL/GenBank/DDBJ databases">
        <authorList>
            <person name="Moore K."/>
            <person name="Momper L."/>
        </authorList>
    </citation>
    <scope>NUCLEOTIDE SEQUENCE [LARGE SCALE GENOMIC DNA]</scope>
    <source>
        <strain evidence="3">ULC18</strain>
    </source>
</reference>
<comment type="caution">
    <text evidence="2">The sequence shown here is derived from an EMBL/GenBank/DDBJ whole genome shotgun (WGS) entry which is preliminary data.</text>
</comment>
<accession>A0A2T1E5I5</accession>